<comment type="caution">
    <text evidence="1">The sequence shown here is derived from an EMBL/GenBank/DDBJ whole genome shotgun (WGS) entry which is preliminary data.</text>
</comment>
<dbReference type="EMBL" id="JAWDGP010007247">
    <property type="protein sequence ID" value="KAK3727306.1"/>
    <property type="molecule type" value="Genomic_DNA"/>
</dbReference>
<evidence type="ECO:0000313" key="2">
    <source>
        <dbReference type="Proteomes" id="UP001283361"/>
    </source>
</evidence>
<gene>
    <name evidence="1" type="ORF">RRG08_049929</name>
</gene>
<dbReference type="Proteomes" id="UP001283361">
    <property type="component" value="Unassembled WGS sequence"/>
</dbReference>
<name>A0AAE0XZT6_9GAST</name>
<keyword evidence="2" id="KW-1185">Reference proteome</keyword>
<protein>
    <submittedName>
        <fullName evidence="1">Uncharacterized protein</fullName>
    </submittedName>
</protein>
<organism evidence="1 2">
    <name type="scientific">Elysia crispata</name>
    <name type="common">lettuce slug</name>
    <dbReference type="NCBI Taxonomy" id="231223"/>
    <lineage>
        <taxon>Eukaryota</taxon>
        <taxon>Metazoa</taxon>
        <taxon>Spiralia</taxon>
        <taxon>Lophotrochozoa</taxon>
        <taxon>Mollusca</taxon>
        <taxon>Gastropoda</taxon>
        <taxon>Heterobranchia</taxon>
        <taxon>Euthyneura</taxon>
        <taxon>Panpulmonata</taxon>
        <taxon>Sacoglossa</taxon>
        <taxon>Placobranchoidea</taxon>
        <taxon>Plakobranchidae</taxon>
        <taxon>Elysia</taxon>
    </lineage>
</organism>
<accession>A0AAE0XZT6</accession>
<proteinExistence type="predicted"/>
<reference evidence="1" key="1">
    <citation type="journal article" date="2023" name="G3 (Bethesda)">
        <title>A reference genome for the long-term kleptoplast-retaining sea slug Elysia crispata morphotype clarki.</title>
        <authorList>
            <person name="Eastman K.E."/>
            <person name="Pendleton A.L."/>
            <person name="Shaikh M.A."/>
            <person name="Suttiyut T."/>
            <person name="Ogas R."/>
            <person name="Tomko P."/>
            <person name="Gavelis G."/>
            <person name="Widhalm J.R."/>
            <person name="Wisecaver J.H."/>
        </authorList>
    </citation>
    <scope>NUCLEOTIDE SEQUENCE</scope>
    <source>
        <strain evidence="1">ECLA1</strain>
    </source>
</reference>
<sequence length="214" mass="23817">MYRYPLRLHETRSVVAVLAPHLTTTPPPAVTATAAAVAAATTRQTVCGPRDVLTPTSGDRQYESSQAFRLKKARFQFKVFDLTAFNLDSRFRSNLTRDAIMRPLVSVLLAGQLCHRLARLLHNPRSACPRPSEVWIEFVKLAVFQLTGQIVWSPAGPGAPKLFRRLPLEHTFKDNGRRSEQAAFDIRDNRRGKNLSTPVTCVAGNLLANTARTN</sequence>
<dbReference type="AlphaFoldDB" id="A0AAE0XZT6"/>
<evidence type="ECO:0000313" key="1">
    <source>
        <dbReference type="EMBL" id="KAK3727306.1"/>
    </source>
</evidence>